<dbReference type="EMBL" id="FNAQ01000005">
    <property type="protein sequence ID" value="SDE21483.1"/>
    <property type="molecule type" value="Genomic_DNA"/>
</dbReference>
<name>A0A1G7B386_9BACT</name>
<dbReference type="RefSeq" id="WP_092077575.1">
    <property type="nucleotide sequence ID" value="NZ_FNAQ01000005.1"/>
</dbReference>
<dbReference type="STRING" id="57664.SAMN05661003_10543"/>
<keyword evidence="3" id="KW-1185">Reference proteome</keyword>
<protein>
    <submittedName>
        <fullName evidence="2">Uncharacterized protein</fullName>
    </submittedName>
</protein>
<reference evidence="3" key="1">
    <citation type="submission" date="2016-10" db="EMBL/GenBank/DDBJ databases">
        <authorList>
            <person name="Varghese N."/>
            <person name="Submissions S."/>
        </authorList>
    </citation>
    <scope>NUCLEOTIDE SEQUENCE [LARGE SCALE GENOMIC DNA]</scope>
    <source>
        <strain evidence="3">DSM 8987</strain>
    </source>
</reference>
<organism evidence="2 3">
    <name type="scientific">Desulfuromonas thiophila</name>
    <dbReference type="NCBI Taxonomy" id="57664"/>
    <lineage>
        <taxon>Bacteria</taxon>
        <taxon>Pseudomonadati</taxon>
        <taxon>Thermodesulfobacteriota</taxon>
        <taxon>Desulfuromonadia</taxon>
        <taxon>Desulfuromonadales</taxon>
        <taxon>Desulfuromonadaceae</taxon>
        <taxon>Desulfuromonas</taxon>
    </lineage>
</organism>
<evidence type="ECO:0000256" key="1">
    <source>
        <dbReference type="SAM" id="Coils"/>
    </source>
</evidence>
<accession>A0A1G7B386</accession>
<dbReference type="Proteomes" id="UP000243205">
    <property type="component" value="Unassembled WGS sequence"/>
</dbReference>
<evidence type="ECO:0000313" key="3">
    <source>
        <dbReference type="Proteomes" id="UP000243205"/>
    </source>
</evidence>
<proteinExistence type="predicted"/>
<evidence type="ECO:0000313" key="2">
    <source>
        <dbReference type="EMBL" id="SDE21483.1"/>
    </source>
</evidence>
<sequence length="102" mass="11648">MNSHAEQIIDWQRQNIEDKDSVIAALKDGRKALHELVNKLAAENAELRRRLAAVQVECERGIEDFFRGKKEEDTANEDVRGQVAPVQLDVCEYIARMERAGQ</sequence>
<keyword evidence="1" id="KW-0175">Coiled coil</keyword>
<dbReference type="AlphaFoldDB" id="A0A1G7B386"/>
<feature type="coiled-coil region" evidence="1">
    <location>
        <begin position="30"/>
        <end position="57"/>
    </location>
</feature>
<gene>
    <name evidence="2" type="ORF">SAMN05661003_10543</name>
</gene>